<dbReference type="Proteomes" id="UP000643610">
    <property type="component" value="Unassembled WGS sequence"/>
</dbReference>
<sequence length="171" mass="19780">MEQKVEQKVEQKAQFDLCYKIIPIKSTFLQRARVVGIDDQAQLVERLIASGGEPCRDSLRRAVKGEELILASYCPFEMAGPYKEYGPVFIHAKASTEIFPSHLTELVKAEYLGQQFVLRAYSMQERIVDACLTSPVQCEMDVRRLFEREDVQFILVRFPTYGCYACRIERR</sequence>
<protein>
    <submittedName>
        <fullName evidence="1">DUF1203 domain-containing protein</fullName>
    </submittedName>
</protein>
<reference evidence="1 2" key="1">
    <citation type="submission" date="2020-08" db="EMBL/GenBank/DDBJ databases">
        <title>Novel species isolated from subtropical streams in China.</title>
        <authorList>
            <person name="Lu H."/>
        </authorList>
    </citation>
    <scope>NUCLEOTIDE SEQUENCE [LARGE SCALE GENOMIC DNA]</scope>
    <source>
        <strain evidence="1 2">KCTC 52442</strain>
    </source>
</reference>
<name>A0ABR6XVS6_9BURK</name>
<comment type="caution">
    <text evidence="1">The sequence shown here is derived from an EMBL/GenBank/DDBJ whole genome shotgun (WGS) entry which is preliminary data.</text>
</comment>
<dbReference type="PIRSF" id="PIRSF034110">
    <property type="entry name" value="DUF1203"/>
    <property type="match status" value="1"/>
</dbReference>
<dbReference type="EMBL" id="JACOFU010000010">
    <property type="protein sequence ID" value="MBC3833463.1"/>
    <property type="molecule type" value="Genomic_DNA"/>
</dbReference>
<dbReference type="RefSeq" id="WP_186892511.1">
    <property type="nucleotide sequence ID" value="NZ_JACOFU010000010.1"/>
</dbReference>
<proteinExistence type="predicted"/>
<dbReference type="InterPro" id="IPR009593">
    <property type="entry name" value="DUF1203"/>
</dbReference>
<keyword evidence="2" id="KW-1185">Reference proteome</keyword>
<evidence type="ECO:0000313" key="1">
    <source>
        <dbReference type="EMBL" id="MBC3833463.1"/>
    </source>
</evidence>
<dbReference type="Pfam" id="PF06718">
    <property type="entry name" value="DUF1203"/>
    <property type="match status" value="1"/>
</dbReference>
<evidence type="ECO:0000313" key="2">
    <source>
        <dbReference type="Proteomes" id="UP000643610"/>
    </source>
</evidence>
<gene>
    <name evidence="1" type="ORF">H8K33_18295</name>
</gene>
<accession>A0ABR6XVS6</accession>
<organism evidence="1 2">
    <name type="scientific">Undibacterium amnicola</name>
    <dbReference type="NCBI Taxonomy" id="1834038"/>
    <lineage>
        <taxon>Bacteria</taxon>
        <taxon>Pseudomonadati</taxon>
        <taxon>Pseudomonadota</taxon>
        <taxon>Betaproteobacteria</taxon>
        <taxon>Burkholderiales</taxon>
        <taxon>Oxalobacteraceae</taxon>
        <taxon>Undibacterium</taxon>
    </lineage>
</organism>